<dbReference type="RefSeq" id="WP_156113767.1">
    <property type="nucleotide sequence ID" value="NZ_JBBMFK010000013.1"/>
</dbReference>
<gene>
    <name evidence="1" type="ORF">WMO64_09180</name>
</gene>
<protein>
    <submittedName>
        <fullName evidence="1">Uncharacterized protein</fullName>
    </submittedName>
</protein>
<name>A0ABV1E8J9_9FIRM</name>
<organism evidence="1 2">
    <name type="scientific">Pseudoflavonifractor intestinihominis</name>
    <dbReference type="NCBI Taxonomy" id="3133171"/>
    <lineage>
        <taxon>Bacteria</taxon>
        <taxon>Bacillati</taxon>
        <taxon>Bacillota</taxon>
        <taxon>Clostridia</taxon>
        <taxon>Eubacteriales</taxon>
        <taxon>Oscillospiraceae</taxon>
        <taxon>Pseudoflavonifractor</taxon>
    </lineage>
</organism>
<keyword evidence="2" id="KW-1185">Reference proteome</keyword>
<evidence type="ECO:0000313" key="1">
    <source>
        <dbReference type="EMBL" id="MEQ2443644.1"/>
    </source>
</evidence>
<accession>A0ABV1E8J9</accession>
<proteinExistence type="predicted"/>
<evidence type="ECO:0000313" key="2">
    <source>
        <dbReference type="Proteomes" id="UP001464378"/>
    </source>
</evidence>
<comment type="caution">
    <text evidence="1">The sequence shown here is derived from an EMBL/GenBank/DDBJ whole genome shotgun (WGS) entry which is preliminary data.</text>
</comment>
<dbReference type="EMBL" id="JBBMFK010000013">
    <property type="protein sequence ID" value="MEQ2443644.1"/>
    <property type="molecule type" value="Genomic_DNA"/>
</dbReference>
<sequence>MEELKIFFSDLNEETQQRVLKFYGIADPKEGNFDSDIVPLFILECPEEGM</sequence>
<reference evidence="1 2" key="1">
    <citation type="submission" date="2024-03" db="EMBL/GenBank/DDBJ databases">
        <title>Human intestinal bacterial collection.</title>
        <authorList>
            <person name="Pauvert C."/>
            <person name="Hitch T.C.A."/>
            <person name="Clavel T."/>
        </authorList>
    </citation>
    <scope>NUCLEOTIDE SEQUENCE [LARGE SCALE GENOMIC DNA]</scope>
    <source>
        <strain evidence="1 2">CLA-AP-H29</strain>
    </source>
</reference>
<dbReference type="Proteomes" id="UP001464378">
    <property type="component" value="Unassembled WGS sequence"/>
</dbReference>